<comment type="catalytic activity">
    <reaction evidence="8 9">
        <text>L-2,4-diaminobutanoate + acetyl-CoA = (2S)-4-acetamido-2-aminobutanoate + CoA + H(+)</text>
        <dbReference type="Rhea" id="RHEA:16901"/>
        <dbReference type="ChEBI" id="CHEBI:15378"/>
        <dbReference type="ChEBI" id="CHEBI:57287"/>
        <dbReference type="ChEBI" id="CHEBI:57288"/>
        <dbReference type="ChEBI" id="CHEBI:58761"/>
        <dbReference type="ChEBI" id="CHEBI:58929"/>
        <dbReference type="EC" id="2.3.1.178"/>
    </reaction>
</comment>
<dbReference type="OrthoDB" id="2436196at2"/>
<organism evidence="12 13">
    <name type="scientific">Amycolatopsis marina</name>
    <dbReference type="NCBI Taxonomy" id="490629"/>
    <lineage>
        <taxon>Bacteria</taxon>
        <taxon>Bacillati</taxon>
        <taxon>Actinomycetota</taxon>
        <taxon>Actinomycetes</taxon>
        <taxon>Pseudonocardiales</taxon>
        <taxon>Pseudonocardiaceae</taxon>
        <taxon>Amycolatopsis</taxon>
    </lineage>
</organism>
<dbReference type="EMBL" id="FOKG01000025">
    <property type="protein sequence ID" value="SFB60392.1"/>
    <property type="molecule type" value="Genomic_DNA"/>
</dbReference>
<dbReference type="AlphaFoldDB" id="A0A1I1CE82"/>
<dbReference type="InterPro" id="IPR012772">
    <property type="entry name" value="Ectoine_EctA"/>
</dbReference>
<evidence type="ECO:0000256" key="3">
    <source>
        <dbReference type="ARBA" id="ARBA00010712"/>
    </source>
</evidence>
<dbReference type="NCBIfam" id="TIGR02406">
    <property type="entry name" value="ectoine_EctA"/>
    <property type="match status" value="1"/>
</dbReference>
<comment type="function">
    <text evidence="1 9">Catalyzes the acetylation of L-2,4-diaminobutyrate (DABA) to gamma-N-acetyl-alpha,gamma-diaminobutyric acid (ADABA) with acetyl coenzyme A.</text>
</comment>
<sequence>MSGKHSDRANGDNRAVGDVVIGNPSKSDGAALWRIARDSQKLDLNSSYAYLLWCHDFASTSVVARVDGEPVGFVAGYRRPDAPDAVVVWQVAVDSSQRGRGLAGKLLDALFDGLVGGGGVRYLETTITPDNEASIRLFASFAKRWDAELKSSALFAADDFPDEHEPEDHYLIGPLAPRNVASG</sequence>
<dbReference type="Proteomes" id="UP000243799">
    <property type="component" value="Unassembled WGS sequence"/>
</dbReference>
<dbReference type="RefSeq" id="WP_091678131.1">
    <property type="nucleotide sequence ID" value="NZ_FOKG01000025.1"/>
</dbReference>
<evidence type="ECO:0000256" key="10">
    <source>
        <dbReference type="SAM" id="MobiDB-lite"/>
    </source>
</evidence>
<keyword evidence="13" id="KW-1185">Reference proteome</keyword>
<dbReference type="EC" id="2.3.1.178" evidence="4 9"/>
<evidence type="ECO:0000256" key="5">
    <source>
        <dbReference type="ARBA" id="ARBA00017935"/>
    </source>
</evidence>
<comment type="pathway">
    <text evidence="2 9">Amine and polyamine biosynthesis; ectoine biosynthesis; L-ectoine from L-aspartate 4-semialdehyde: step 2/3.</text>
</comment>
<dbReference type="UniPathway" id="UPA00067">
    <property type="reaction ID" value="UER00122"/>
</dbReference>
<dbReference type="CDD" id="cd04301">
    <property type="entry name" value="NAT_SF"/>
    <property type="match status" value="1"/>
</dbReference>
<proteinExistence type="inferred from homology"/>
<feature type="domain" description="N-acetyltransferase" evidence="11">
    <location>
        <begin position="19"/>
        <end position="177"/>
    </location>
</feature>
<evidence type="ECO:0000256" key="8">
    <source>
        <dbReference type="ARBA" id="ARBA00048924"/>
    </source>
</evidence>
<feature type="region of interest" description="Disordered" evidence="10">
    <location>
        <begin position="1"/>
        <end position="21"/>
    </location>
</feature>
<accession>A0A1I1CE82</accession>
<evidence type="ECO:0000313" key="13">
    <source>
        <dbReference type="Proteomes" id="UP000243799"/>
    </source>
</evidence>
<evidence type="ECO:0000256" key="1">
    <source>
        <dbReference type="ARBA" id="ARBA00003741"/>
    </source>
</evidence>
<dbReference type="STRING" id="490629.SAMN05216266_12560"/>
<feature type="compositionally biased region" description="Basic and acidic residues" evidence="10">
    <location>
        <begin position="1"/>
        <end position="11"/>
    </location>
</feature>
<dbReference type="SUPFAM" id="SSF55729">
    <property type="entry name" value="Acyl-CoA N-acyltransferases (Nat)"/>
    <property type="match status" value="1"/>
</dbReference>
<dbReference type="Gene3D" id="3.40.630.30">
    <property type="match status" value="1"/>
</dbReference>
<keyword evidence="7 9" id="KW-0012">Acyltransferase</keyword>
<evidence type="ECO:0000313" key="12">
    <source>
        <dbReference type="EMBL" id="SFB60392.1"/>
    </source>
</evidence>
<name>A0A1I1CE82_9PSEU</name>
<comment type="similarity">
    <text evidence="3 9">Belongs to the acetyltransferase family. EctA subfamily.</text>
</comment>
<evidence type="ECO:0000256" key="2">
    <source>
        <dbReference type="ARBA" id="ARBA00004978"/>
    </source>
</evidence>
<dbReference type="PROSITE" id="PS51186">
    <property type="entry name" value="GNAT"/>
    <property type="match status" value="1"/>
</dbReference>
<evidence type="ECO:0000256" key="7">
    <source>
        <dbReference type="ARBA" id="ARBA00023315"/>
    </source>
</evidence>
<keyword evidence="6 9" id="KW-0808">Transferase</keyword>
<evidence type="ECO:0000256" key="6">
    <source>
        <dbReference type="ARBA" id="ARBA00022679"/>
    </source>
</evidence>
<evidence type="ECO:0000256" key="4">
    <source>
        <dbReference type="ARBA" id="ARBA00012355"/>
    </source>
</evidence>
<dbReference type="GO" id="GO:0033816">
    <property type="term" value="F:diaminobutyrate acetyltransferase activity"/>
    <property type="evidence" value="ECO:0007669"/>
    <property type="project" value="UniProtKB-EC"/>
</dbReference>
<dbReference type="Pfam" id="PF00583">
    <property type="entry name" value="Acetyltransf_1"/>
    <property type="match status" value="1"/>
</dbReference>
<evidence type="ECO:0000256" key="9">
    <source>
        <dbReference type="RuleBase" id="RU365045"/>
    </source>
</evidence>
<dbReference type="InterPro" id="IPR016181">
    <property type="entry name" value="Acyl_CoA_acyltransferase"/>
</dbReference>
<gene>
    <name evidence="9" type="primary">ectA</name>
    <name evidence="12" type="ORF">SAMN05216266_12560</name>
</gene>
<dbReference type="GO" id="GO:0019491">
    <property type="term" value="P:ectoine biosynthetic process"/>
    <property type="evidence" value="ECO:0007669"/>
    <property type="project" value="UniProtKB-UniPathway"/>
</dbReference>
<protein>
    <recommendedName>
        <fullName evidence="5 9">L-2,4-diaminobutyric acid acetyltransferase</fullName>
        <shortName evidence="9">DABA acetyltransferase</shortName>
        <ecNumber evidence="4 9">2.3.1.178</ecNumber>
    </recommendedName>
</protein>
<evidence type="ECO:0000259" key="11">
    <source>
        <dbReference type="PROSITE" id="PS51186"/>
    </source>
</evidence>
<dbReference type="InterPro" id="IPR000182">
    <property type="entry name" value="GNAT_dom"/>
</dbReference>
<reference evidence="13" key="1">
    <citation type="submission" date="2016-10" db="EMBL/GenBank/DDBJ databases">
        <authorList>
            <person name="Varghese N."/>
            <person name="Submissions S."/>
        </authorList>
    </citation>
    <scope>NUCLEOTIDE SEQUENCE [LARGE SCALE GENOMIC DNA]</scope>
    <source>
        <strain evidence="13">CGMCC 4.3568</strain>
    </source>
</reference>